<dbReference type="GO" id="GO:0003677">
    <property type="term" value="F:DNA binding"/>
    <property type="evidence" value="ECO:0007669"/>
    <property type="project" value="UniProtKB-KW"/>
</dbReference>
<dbReference type="GO" id="GO:0006313">
    <property type="term" value="P:DNA transposition"/>
    <property type="evidence" value="ECO:0007669"/>
    <property type="project" value="InterPro"/>
</dbReference>
<dbReference type="InterPro" id="IPR001207">
    <property type="entry name" value="Transposase_mutator"/>
</dbReference>
<comment type="caution">
    <text evidence="6">The sequence shown here is derived from an EMBL/GenBank/DDBJ whole genome shotgun (WGS) entry which is preliminary data.</text>
</comment>
<protein>
    <submittedName>
        <fullName evidence="6">Transposase-like protein</fullName>
    </submittedName>
</protein>
<keyword evidence="4" id="KW-0238">DNA-binding</keyword>
<evidence type="ECO:0000256" key="1">
    <source>
        <dbReference type="ARBA" id="ARBA00002190"/>
    </source>
</evidence>
<dbReference type="Proteomes" id="UP000559117">
    <property type="component" value="Unassembled WGS sequence"/>
</dbReference>
<dbReference type="GO" id="GO:0004803">
    <property type="term" value="F:transposase activity"/>
    <property type="evidence" value="ECO:0007669"/>
    <property type="project" value="InterPro"/>
</dbReference>
<name>A0A840UYI9_9FIRM</name>
<dbReference type="AlphaFoldDB" id="A0A840UYI9"/>
<evidence type="ECO:0000256" key="4">
    <source>
        <dbReference type="ARBA" id="ARBA00023125"/>
    </source>
</evidence>
<sequence>MDGYKEILGICIGQNENSKFWLGVLNELKRLGIQDVYLFCSDDSLRKMLYLASNNIVKKGRNATGS</sequence>
<dbReference type="Pfam" id="PF00872">
    <property type="entry name" value="Transposase_mut"/>
    <property type="match status" value="1"/>
</dbReference>
<evidence type="ECO:0000256" key="2">
    <source>
        <dbReference type="ARBA" id="ARBA00010961"/>
    </source>
</evidence>
<keyword evidence="5" id="KW-0233">DNA recombination</keyword>
<evidence type="ECO:0000313" key="7">
    <source>
        <dbReference type="Proteomes" id="UP000559117"/>
    </source>
</evidence>
<keyword evidence="3" id="KW-0815">Transposition</keyword>
<accession>A0A840UYI9</accession>
<organism evidence="6 7">
    <name type="scientific">Pectinatus brassicae</name>
    <dbReference type="NCBI Taxonomy" id="862415"/>
    <lineage>
        <taxon>Bacteria</taxon>
        <taxon>Bacillati</taxon>
        <taxon>Bacillota</taxon>
        <taxon>Negativicutes</taxon>
        <taxon>Selenomonadales</taxon>
        <taxon>Selenomonadaceae</taxon>
        <taxon>Pectinatus</taxon>
    </lineage>
</organism>
<reference evidence="6 7" key="1">
    <citation type="submission" date="2020-08" db="EMBL/GenBank/DDBJ databases">
        <title>Genomic Encyclopedia of Type Strains, Phase IV (KMG-IV): sequencing the most valuable type-strain genomes for metagenomic binning, comparative biology and taxonomic classification.</title>
        <authorList>
            <person name="Goeker M."/>
        </authorList>
    </citation>
    <scope>NUCLEOTIDE SEQUENCE [LARGE SCALE GENOMIC DNA]</scope>
    <source>
        <strain evidence="6 7">DSM 24661</strain>
    </source>
</reference>
<comment type="similarity">
    <text evidence="2">Belongs to the transposase mutator family.</text>
</comment>
<evidence type="ECO:0000313" key="6">
    <source>
        <dbReference type="EMBL" id="MBB5337435.1"/>
    </source>
</evidence>
<proteinExistence type="inferred from homology"/>
<gene>
    <name evidence="6" type="ORF">HNR32_002597</name>
</gene>
<comment type="function">
    <text evidence="1">Required for the transposition of the insertion element.</text>
</comment>
<keyword evidence="7" id="KW-1185">Reference proteome</keyword>
<evidence type="ECO:0000256" key="3">
    <source>
        <dbReference type="ARBA" id="ARBA00022578"/>
    </source>
</evidence>
<dbReference type="EMBL" id="JACHFH010000049">
    <property type="protein sequence ID" value="MBB5337435.1"/>
    <property type="molecule type" value="Genomic_DNA"/>
</dbReference>
<evidence type="ECO:0000256" key="5">
    <source>
        <dbReference type="ARBA" id="ARBA00023172"/>
    </source>
</evidence>